<reference evidence="1" key="1">
    <citation type="journal article" date="2021" name="Proc. Natl. Acad. Sci. U.S.A.">
        <title>A Catalog of Tens of Thousands of Viruses from Human Metagenomes Reveals Hidden Associations with Chronic Diseases.</title>
        <authorList>
            <person name="Tisza M.J."/>
            <person name="Buck C.B."/>
        </authorList>
    </citation>
    <scope>NUCLEOTIDE SEQUENCE</scope>
    <source>
        <strain evidence="1">CtdNl2</strain>
    </source>
</reference>
<evidence type="ECO:0000313" key="1">
    <source>
        <dbReference type="EMBL" id="DAE18176.1"/>
    </source>
</evidence>
<accession>A0A8S5QGH9</accession>
<protein>
    <submittedName>
        <fullName evidence="1">Uncharacterized protein</fullName>
    </submittedName>
</protein>
<sequence length="675" mass="77580">MSITDVKGISCHLVNKFKDFYVGDVGYCISKLYEFIRSAIYRDIEVYDYLRGNNEFINVDFTLIDCVHESSIKGIVKLLIRCKMLMRLLGERANKEDTITYLRRNNFLSKFVVCGVSSINLSPFEDILYIVTFNGKKWISIEDVMTNIKCMISYICSDNRNELRALYDVIREDTSYLQIENTLTAVSFDTDCSDDCYVYEIDDVFRCELEHIECVGDLQDLFYVLHFATKYLHEDDRLITLGDIAGYMLSHAYLSRVGCMSILNDSSALDSVEQTMVTEWCLHGDFIGDSCMPIHQSYCVSVLNTFNGYLTNGSIVRLHRLLNVLDTHRSDITVSDGSIVIDGYVFGFGAYIQPTYLDTIVGVYEEIVTLHKIHEVLQMYSMLWNTTIIPLNVVEVFKCLSCMSDDTLTCGFMLDVDGSGIVYVRDIDEDSLVYTHSHSLQHMFDYSGVKTYKDVKESNRVMHYVKDNIKNYLDSLRLLVNGFKEVCSYKGIDKVFLDCESQQIDCFGYMIALHNGKNRRVIIDCPNLSSTIYHMCMDCFHEGLTENSLYEMLVALNRLYGYLNDALANVGLRDEYYEVLKDISHDLFVVEEMFNKVMGHSKCVNLKADNVSKQLVQDFIDNGYVLAVKDGDDIVVYTEDKSQSEVVPKSLHKYFYNIDSIDMLPLVYYVYHCEG</sequence>
<name>A0A8S5QGH9_9CAUD</name>
<proteinExistence type="predicted"/>
<dbReference type="EMBL" id="BK015652">
    <property type="protein sequence ID" value="DAE18176.1"/>
    <property type="molecule type" value="Genomic_DNA"/>
</dbReference>
<organism evidence="1">
    <name type="scientific">Myoviridae sp. ctdNl2</name>
    <dbReference type="NCBI Taxonomy" id="2825140"/>
    <lineage>
        <taxon>Viruses</taxon>
        <taxon>Duplodnaviria</taxon>
        <taxon>Heunggongvirae</taxon>
        <taxon>Uroviricota</taxon>
        <taxon>Caudoviricetes</taxon>
    </lineage>
</organism>